<evidence type="ECO:0000256" key="3">
    <source>
        <dbReference type="ARBA" id="ARBA00023125"/>
    </source>
</evidence>
<dbReference type="SUPFAM" id="SSF100950">
    <property type="entry name" value="NagB/RpiA/CoA transferase-like"/>
    <property type="match status" value="1"/>
</dbReference>
<keyword evidence="3" id="KW-0238">DNA-binding</keyword>
<dbReference type="InterPro" id="IPR036390">
    <property type="entry name" value="WH_DNA-bd_sf"/>
</dbReference>
<comment type="caution">
    <text evidence="7">The sequence shown here is derived from an EMBL/GenBank/DDBJ whole genome shotgun (WGS) entry which is preliminary data.</text>
</comment>
<dbReference type="Gene3D" id="1.10.10.10">
    <property type="entry name" value="Winged helix-like DNA-binding domain superfamily/Winged helix DNA-binding domain"/>
    <property type="match status" value="1"/>
</dbReference>
<gene>
    <name evidence="7" type="ORF">GMB86_02110</name>
</gene>
<proteinExistence type="inferred from homology"/>
<evidence type="ECO:0000256" key="1">
    <source>
        <dbReference type="ARBA" id="ARBA00010466"/>
    </source>
</evidence>
<keyword evidence="2" id="KW-0805">Transcription regulation</keyword>
<dbReference type="Pfam" id="PF04198">
    <property type="entry name" value="Sugar-bind"/>
    <property type="match status" value="1"/>
</dbReference>
<dbReference type="AlphaFoldDB" id="A0A6N8CMH0"/>
<dbReference type="InterPro" id="IPR036388">
    <property type="entry name" value="WH-like_DNA-bd_sf"/>
</dbReference>
<dbReference type="InterPro" id="IPR037171">
    <property type="entry name" value="NagB/RpiA_transferase-like"/>
</dbReference>
<evidence type="ECO:0000313" key="8">
    <source>
        <dbReference type="Proteomes" id="UP000440978"/>
    </source>
</evidence>
<dbReference type="InterPro" id="IPR051054">
    <property type="entry name" value="SorC_transcr_regulators"/>
</dbReference>
<protein>
    <submittedName>
        <fullName evidence="7">Uncharacterized protein</fullName>
    </submittedName>
</protein>
<dbReference type="InterPro" id="IPR007324">
    <property type="entry name" value="Sugar-bd_dom_put"/>
</dbReference>
<dbReference type="PANTHER" id="PTHR34294:SF5">
    <property type="entry name" value="CENTRAL GLYCOLYTIC GENES REGULATOR"/>
    <property type="match status" value="1"/>
</dbReference>
<dbReference type="InterPro" id="IPR048715">
    <property type="entry name" value="CggR_N"/>
</dbReference>
<organism evidence="7 8">
    <name type="scientific">Terrilactibacillus tamarindi</name>
    <dbReference type="NCBI Taxonomy" id="2599694"/>
    <lineage>
        <taxon>Bacteria</taxon>
        <taxon>Bacillati</taxon>
        <taxon>Bacillota</taxon>
        <taxon>Bacilli</taxon>
        <taxon>Bacillales</taxon>
        <taxon>Bacillaceae</taxon>
        <taxon>Terrilactibacillus</taxon>
    </lineage>
</organism>
<feature type="domain" description="Sugar-binding" evidence="5">
    <location>
        <begin position="90"/>
        <end position="338"/>
    </location>
</feature>
<evidence type="ECO:0000259" key="5">
    <source>
        <dbReference type="Pfam" id="PF04198"/>
    </source>
</evidence>
<evidence type="ECO:0000259" key="6">
    <source>
        <dbReference type="Pfam" id="PF21715"/>
    </source>
</evidence>
<sequence>MERLLNIQKKLIPDVLDIMSNRYRILQSLHFLQPIGRRTLSARLGMTERVLRGEVTYLSKQGLIHMASSGMQLTPDGEEIVDLLEDMMKDVSGLKDMEKQLKAVLGISNVIIVSGDSDQYPLVKNEMGLACIREMERYINAENIIAVTGGTTLAAVAEMMYPLKKSRDLLFVSGRGGLGEQVENQANTICAKMATKAEGRYRLLHVPDQLSEESYQTLIEEPSIHEVLHLIHSATIVVHGIGDARTMALRRGSRQSLLTKIETENAVAEAFGYFFDHCGKVIHKVKTIGLQLDNLYDDRTVIAVAGGKSKAKAIKAYFKEGPNSILVTDEGAAREVLKL</sequence>
<keyword evidence="8" id="KW-1185">Reference proteome</keyword>
<dbReference type="EMBL" id="WNHB01000002">
    <property type="protein sequence ID" value="MTT30808.1"/>
    <property type="molecule type" value="Genomic_DNA"/>
</dbReference>
<dbReference type="Proteomes" id="UP000440978">
    <property type="component" value="Unassembled WGS sequence"/>
</dbReference>
<feature type="domain" description="CggR N-terminal DNA binding" evidence="6">
    <location>
        <begin position="18"/>
        <end position="88"/>
    </location>
</feature>
<evidence type="ECO:0000256" key="2">
    <source>
        <dbReference type="ARBA" id="ARBA00023015"/>
    </source>
</evidence>
<dbReference type="GO" id="GO:0030246">
    <property type="term" value="F:carbohydrate binding"/>
    <property type="evidence" value="ECO:0007669"/>
    <property type="project" value="InterPro"/>
</dbReference>
<dbReference type="Gene3D" id="3.40.50.1360">
    <property type="match status" value="1"/>
</dbReference>
<reference evidence="7 8" key="1">
    <citation type="submission" date="2019-11" db="EMBL/GenBank/DDBJ databases">
        <title>Terrilactibacillus tamarindus sp. nov. BCM23-1 isolated from bark of Tamarindus indica.</title>
        <authorList>
            <person name="Kingkaew E."/>
            <person name="Tanasupawat S."/>
        </authorList>
    </citation>
    <scope>NUCLEOTIDE SEQUENCE [LARGE SCALE GENOMIC DNA]</scope>
    <source>
        <strain evidence="7 8">BCM23-1</strain>
    </source>
</reference>
<accession>A0A6N8CMH0</accession>
<dbReference type="Pfam" id="PF21715">
    <property type="entry name" value="CggR_N"/>
    <property type="match status" value="1"/>
</dbReference>
<dbReference type="GO" id="GO:0003677">
    <property type="term" value="F:DNA binding"/>
    <property type="evidence" value="ECO:0007669"/>
    <property type="project" value="UniProtKB-KW"/>
</dbReference>
<evidence type="ECO:0000313" key="7">
    <source>
        <dbReference type="EMBL" id="MTT30808.1"/>
    </source>
</evidence>
<dbReference type="SUPFAM" id="SSF46785">
    <property type="entry name" value="Winged helix' DNA-binding domain"/>
    <property type="match status" value="1"/>
</dbReference>
<dbReference type="PANTHER" id="PTHR34294">
    <property type="entry name" value="TRANSCRIPTIONAL REGULATOR-RELATED"/>
    <property type="match status" value="1"/>
</dbReference>
<dbReference type="RefSeq" id="WP_329602708.1">
    <property type="nucleotide sequence ID" value="NZ_WNHB01000002.1"/>
</dbReference>
<keyword evidence="4" id="KW-0804">Transcription</keyword>
<comment type="similarity">
    <text evidence="1">Belongs to the SorC transcriptional regulatory family.</text>
</comment>
<name>A0A6N8CMH0_9BACI</name>
<evidence type="ECO:0000256" key="4">
    <source>
        <dbReference type="ARBA" id="ARBA00023163"/>
    </source>
</evidence>